<feature type="compositionally biased region" description="Basic and acidic residues" evidence="5">
    <location>
        <begin position="771"/>
        <end position="780"/>
    </location>
</feature>
<evidence type="ECO:0000313" key="7">
    <source>
        <dbReference type="EMBL" id="RAL05449.1"/>
    </source>
</evidence>
<dbReference type="Pfam" id="PF00004">
    <property type="entry name" value="AAA"/>
    <property type="match status" value="1"/>
</dbReference>
<dbReference type="Gene3D" id="1.10.8.60">
    <property type="match status" value="1"/>
</dbReference>
<dbReference type="EMBL" id="KZ824421">
    <property type="protein sequence ID" value="RAL05449.1"/>
    <property type="molecule type" value="Genomic_DNA"/>
</dbReference>
<dbReference type="InterPro" id="IPR027417">
    <property type="entry name" value="P-loop_NTPase"/>
</dbReference>
<dbReference type="GeneID" id="37218508"/>
<dbReference type="InterPro" id="IPR003959">
    <property type="entry name" value="ATPase_AAA_core"/>
</dbReference>
<dbReference type="SUPFAM" id="SSF52540">
    <property type="entry name" value="P-loop containing nucleoside triphosphate hydrolases"/>
    <property type="match status" value="1"/>
</dbReference>
<evidence type="ECO:0000256" key="4">
    <source>
        <dbReference type="ARBA" id="ARBA00022840"/>
    </source>
</evidence>
<dbReference type="GO" id="GO:0005741">
    <property type="term" value="C:mitochondrial outer membrane"/>
    <property type="evidence" value="ECO:0007669"/>
    <property type="project" value="UniProtKB-SubCell"/>
</dbReference>
<dbReference type="VEuPathDB" id="FungiDB:BO80DRAFT_136988"/>
<evidence type="ECO:0000256" key="1">
    <source>
        <dbReference type="ARBA" id="ARBA00004572"/>
    </source>
</evidence>
<dbReference type="GO" id="GO:0016887">
    <property type="term" value="F:ATP hydrolysis activity"/>
    <property type="evidence" value="ECO:0007669"/>
    <property type="project" value="InterPro"/>
</dbReference>
<accession>A0A395HD73</accession>
<evidence type="ECO:0000313" key="8">
    <source>
        <dbReference type="Proteomes" id="UP000249402"/>
    </source>
</evidence>
<keyword evidence="4" id="KW-0067">ATP-binding</keyword>
<dbReference type="InterPro" id="IPR041569">
    <property type="entry name" value="AAA_lid_3"/>
</dbReference>
<dbReference type="Gene3D" id="3.40.50.300">
    <property type="entry name" value="P-loop containing nucleotide triphosphate hydrolases"/>
    <property type="match status" value="1"/>
</dbReference>
<dbReference type="RefSeq" id="XP_025579776.1">
    <property type="nucleotide sequence ID" value="XM_025713643.1"/>
</dbReference>
<dbReference type="OrthoDB" id="39734at2759"/>
<feature type="region of interest" description="Disordered" evidence="5">
    <location>
        <begin position="192"/>
        <end position="224"/>
    </location>
</feature>
<dbReference type="STRING" id="1448316.A0A395HD73"/>
<feature type="domain" description="AAA+ ATPase" evidence="6">
    <location>
        <begin position="532"/>
        <end position="667"/>
    </location>
</feature>
<keyword evidence="2" id="KW-0547">Nucleotide-binding</keyword>
<dbReference type="GO" id="GO:0005524">
    <property type="term" value="F:ATP binding"/>
    <property type="evidence" value="ECO:0007669"/>
    <property type="project" value="UniProtKB-KW"/>
</dbReference>
<keyword evidence="8" id="KW-1185">Reference proteome</keyword>
<dbReference type="Pfam" id="PF17862">
    <property type="entry name" value="AAA_lid_3"/>
    <property type="match status" value="1"/>
</dbReference>
<reference evidence="7 8" key="1">
    <citation type="submission" date="2018-02" db="EMBL/GenBank/DDBJ databases">
        <title>The genomes of Aspergillus section Nigri reveals drivers in fungal speciation.</title>
        <authorList>
            <consortium name="DOE Joint Genome Institute"/>
            <person name="Vesth T.C."/>
            <person name="Nybo J."/>
            <person name="Theobald S."/>
            <person name="Brandl J."/>
            <person name="Frisvad J.C."/>
            <person name="Nielsen K.F."/>
            <person name="Lyhne E.K."/>
            <person name="Kogle M.E."/>
            <person name="Kuo A."/>
            <person name="Riley R."/>
            <person name="Clum A."/>
            <person name="Nolan M."/>
            <person name="Lipzen A."/>
            <person name="Salamov A."/>
            <person name="Henrissat B."/>
            <person name="Wiebenga A."/>
            <person name="De vries R.P."/>
            <person name="Grigoriev I.V."/>
            <person name="Mortensen U.H."/>
            <person name="Andersen M.R."/>
            <person name="Baker S.E."/>
        </authorList>
    </citation>
    <scope>NUCLEOTIDE SEQUENCE [LARGE SCALE GENOMIC DNA]</scope>
    <source>
        <strain evidence="7 8">CBS 121593</strain>
    </source>
</reference>
<evidence type="ECO:0000259" key="6">
    <source>
        <dbReference type="SMART" id="SM00382"/>
    </source>
</evidence>
<dbReference type="InterPro" id="IPR051701">
    <property type="entry name" value="Mito_OM_Translocase_MSP1"/>
</dbReference>
<keyword evidence="3" id="KW-0472">Membrane</keyword>
<dbReference type="InterPro" id="IPR003593">
    <property type="entry name" value="AAA+_ATPase"/>
</dbReference>
<dbReference type="AlphaFoldDB" id="A0A395HD73"/>
<evidence type="ECO:0000256" key="3">
    <source>
        <dbReference type="ARBA" id="ARBA00022787"/>
    </source>
</evidence>
<dbReference type="PANTHER" id="PTHR45644:SF56">
    <property type="entry name" value="AAA ATPASE, PUTATIVE (AFU_ORTHOLOGUE AFUA_2G12920)-RELATED"/>
    <property type="match status" value="1"/>
</dbReference>
<feature type="region of interest" description="Disordered" evidence="5">
    <location>
        <begin position="766"/>
        <end position="790"/>
    </location>
</feature>
<evidence type="ECO:0000256" key="2">
    <source>
        <dbReference type="ARBA" id="ARBA00022741"/>
    </source>
</evidence>
<proteinExistence type="predicted"/>
<gene>
    <name evidence="7" type="ORF">BO80DRAFT_136988</name>
</gene>
<feature type="compositionally biased region" description="Basic and acidic residues" evidence="5">
    <location>
        <begin position="212"/>
        <end position="224"/>
    </location>
</feature>
<dbReference type="SMART" id="SM00382">
    <property type="entry name" value="AAA"/>
    <property type="match status" value="1"/>
</dbReference>
<protein>
    <submittedName>
        <fullName evidence="7">AAA-domain-containing protein</fullName>
    </submittedName>
</protein>
<evidence type="ECO:0000256" key="5">
    <source>
        <dbReference type="SAM" id="MobiDB-lite"/>
    </source>
</evidence>
<organism evidence="7 8">
    <name type="scientific">Aspergillus ibericus CBS 121593</name>
    <dbReference type="NCBI Taxonomy" id="1448316"/>
    <lineage>
        <taxon>Eukaryota</taxon>
        <taxon>Fungi</taxon>
        <taxon>Dikarya</taxon>
        <taxon>Ascomycota</taxon>
        <taxon>Pezizomycotina</taxon>
        <taxon>Eurotiomycetes</taxon>
        <taxon>Eurotiomycetidae</taxon>
        <taxon>Eurotiales</taxon>
        <taxon>Aspergillaceae</taxon>
        <taxon>Aspergillus</taxon>
        <taxon>Aspergillus subgen. Circumdati</taxon>
    </lineage>
</organism>
<keyword evidence="3" id="KW-0496">Mitochondrion</keyword>
<keyword evidence="3" id="KW-1000">Mitochondrion outer membrane</keyword>
<dbReference type="Proteomes" id="UP000249402">
    <property type="component" value="Unassembled WGS sequence"/>
</dbReference>
<name>A0A395HD73_9EURO</name>
<dbReference type="PANTHER" id="PTHR45644">
    <property type="entry name" value="AAA ATPASE, PUTATIVE (AFU_ORTHOLOGUE AFUA_2G12920)-RELATED-RELATED"/>
    <property type="match status" value="1"/>
</dbReference>
<comment type="subcellular location">
    <subcellularLocation>
        <location evidence="1">Mitochondrion outer membrane</location>
        <topology evidence="1">Single-pass membrane protein</topology>
    </subcellularLocation>
</comment>
<sequence>MSPTPSTMHDESKALHCKHEYHLPDWFVAGNVKVKTDDRTGIRLLRNSSPLRRKDRCSKHVDNGGRICEAKDKQSEVVDQFEFQEDQYAELHDLAAAALFSKALLPGKKECDVGPFVAVEAGNFTYTDAIIAHLARDIGASYISVGAEELYNLARDFHQQDHPAQRFEGCSIKVAPVCKDATKQPISLVEILREDEPDGSNKPCDSDDSDDSDKNFDEPGDHNSDTAYAILEDRDCMIRYQFAASQCSRTQCSIKAIIDAHRAKAVQQPPSPHNPHKVISTQVSPVILHLREPGEISDISKEVIKNFKNAVLDRWNKNEHVLLVASENHYAIESGLDIDSSLKVRFKMSPEQKVACRTERAHLQASRRIRKLKKATRHRLPRGFASELLSDATLMDIPDHLVTTALEPYGNYDRIANQILGRACMKGTLEPSDMHEILMRANDKKRKAEEPPKDELLEANELSVSEKLARIRDKCTEYELGLCEFVVDSEAQNVTYDDVILAQSVKDHMRHLVHMSKIRFEGSSTILLENTRVTGALLYGPPGTGKTHLARAVANDSKATMLSISPAGIMSKWVGETEKAIHAAFTLAEKLAPCILFIDEVDSMFYRRSSDDRQWERKALNQFLQEMDGLSTGKDTPFVLCATNRPIDLDEAFLRRLPKHVVFGLPGEEERLKILQIFLKEPDLDPQVSLRDLARKTEGLSGSDLRALCAEAALHFAVDEGLSRTNDETGTPVKLQLKPRHFTEALRNIHPSVSNRSQEDTKAFNTLFNRDTTKNPRNDEDGSDLETAFL</sequence>